<dbReference type="RefSeq" id="WP_162073896.1">
    <property type="nucleotide sequence ID" value="NZ_CACVBY010000084.1"/>
</dbReference>
<sequence length="560" mass="57860">MKQRFINMKKLVALALLVVSNLFYSQIRVVGNTPNPNQEMGSTSAFIDGSSQSDLNATTNVGKGIAFPRTDLSTFTSFAGSIVGIPTSFPYFFDGLIVYNIAASGVAGVGSTEGTLCRGFWYYDNPSTSSTTTGTWRPLRPDQCSVDPFVTTLDCATATFNPSTLAQGTAVTGGILTVPYTGGNGANYPAETVTVNGLTFTRNGGTLATGNGTLQYSFSGTPTTAGAMNVHVTLGDKSCDATITVTGGSPFVTTLDCSGAAFNPSTLTQGTAVSGGILTVPYTGGNGNSYPAEMVTVNGLTFARTAGTLATGNGTIQYSFSGTPAASGPMSVHVILGDKQCDAIISVSDRGLVLMCGTSKKWMRYNLDADTSLDADDIVSGGAGLHGNYYQWGRANAVATPSTPSGNIPGWNNSPSTPVGSWGAIKTSADPCPSGFRVPTQSEWDAITNPSNGATLTRIGNQFGTNPYDGSNVGSALQITCSNGSKLTLPAAGVRQGPQPGSTGGGLAYRGVEGHYWSSTNGPTNMVGTSAYSFSFTNSASNILPHWYTSYALPVRCIEE</sequence>
<protein>
    <recommendedName>
        <fullName evidence="1">Fibrobacter succinogenes major paralogous domain-containing protein</fullName>
    </recommendedName>
</protein>
<evidence type="ECO:0000313" key="3">
    <source>
        <dbReference type="Proteomes" id="UP000445309"/>
    </source>
</evidence>
<feature type="domain" description="Fibrobacter succinogenes major paralogous" evidence="1">
    <location>
        <begin position="361"/>
        <end position="558"/>
    </location>
</feature>
<proteinExistence type="predicted"/>
<dbReference type="Proteomes" id="UP000445309">
    <property type="component" value="Unassembled WGS sequence"/>
</dbReference>
<keyword evidence="3" id="KW-1185">Reference proteome</keyword>
<dbReference type="InterPro" id="IPR011871">
    <property type="entry name" value="Fib_succ_major"/>
</dbReference>
<reference evidence="2 3" key="1">
    <citation type="submission" date="2020-01" db="EMBL/GenBank/DDBJ databases">
        <authorList>
            <person name="Rodrigo-Torres L."/>
            <person name="Arahal R. D."/>
            <person name="Lucena T."/>
        </authorList>
    </citation>
    <scope>NUCLEOTIDE SEQUENCE [LARGE SCALE GENOMIC DNA]</scope>
    <source>
        <strain evidence="2 3">CECT 9393</strain>
    </source>
</reference>
<dbReference type="AlphaFoldDB" id="A0A6N4XRV8"/>
<gene>
    <name evidence="2" type="ORF">CHRY9393_02893</name>
</gene>
<organism evidence="2 3">
    <name type="scientific">Chryseobacterium fistulae</name>
    <dbReference type="NCBI Taxonomy" id="2675058"/>
    <lineage>
        <taxon>Bacteria</taxon>
        <taxon>Pseudomonadati</taxon>
        <taxon>Bacteroidota</taxon>
        <taxon>Flavobacteriia</taxon>
        <taxon>Flavobacteriales</taxon>
        <taxon>Weeksellaceae</taxon>
        <taxon>Chryseobacterium group</taxon>
        <taxon>Chryseobacterium</taxon>
    </lineage>
</organism>
<name>A0A6N4XRV8_9FLAO</name>
<dbReference type="Pfam" id="PF09603">
    <property type="entry name" value="Fib_succ_major"/>
    <property type="match status" value="1"/>
</dbReference>
<evidence type="ECO:0000313" key="2">
    <source>
        <dbReference type="EMBL" id="CAA7391357.1"/>
    </source>
</evidence>
<accession>A0A6N4XRV8</accession>
<dbReference type="EMBL" id="CACVBY010000084">
    <property type="protein sequence ID" value="CAA7391357.1"/>
    <property type="molecule type" value="Genomic_DNA"/>
</dbReference>
<evidence type="ECO:0000259" key="1">
    <source>
        <dbReference type="Pfam" id="PF09603"/>
    </source>
</evidence>